<evidence type="ECO:0000256" key="1">
    <source>
        <dbReference type="SAM" id="SignalP"/>
    </source>
</evidence>
<gene>
    <name evidence="2" type="ORF">SMGD1_2710</name>
</gene>
<evidence type="ECO:0000313" key="2">
    <source>
        <dbReference type="EMBL" id="EHP31232.1"/>
    </source>
</evidence>
<feature type="signal peptide" evidence="1">
    <location>
        <begin position="1"/>
        <end position="22"/>
    </location>
</feature>
<reference evidence="2 3" key="1">
    <citation type="journal article" date="2012" name="Proc. Natl. Acad. Sci. U.S.A.">
        <title>Genome and physiology of a model Epsilonproteobacterium responsible for sulfide detoxification in marine oxygen depletion zones.</title>
        <authorList>
            <person name="Grote J."/>
            <person name="Schott T."/>
            <person name="Bruckner C.G."/>
            <person name="Glockner F.O."/>
            <person name="Jost G."/>
            <person name="Teeling H."/>
            <person name="Labrenz M."/>
            <person name="Jurgens K."/>
        </authorList>
    </citation>
    <scope>NUCLEOTIDE SEQUENCE [LARGE SCALE GENOMIC DNA]</scope>
    <source>
        <strain evidence="2 3">GD1</strain>
    </source>
</reference>
<feature type="chain" id="PRO_5002841036" evidence="1">
    <location>
        <begin position="23"/>
        <end position="480"/>
    </location>
</feature>
<proteinExistence type="predicted"/>
<organism evidence="2 3">
    <name type="scientific">Sulfurimonas gotlandica (strain DSM 19862 / JCM 16533 / GD1)</name>
    <dbReference type="NCBI Taxonomy" id="929558"/>
    <lineage>
        <taxon>Bacteria</taxon>
        <taxon>Pseudomonadati</taxon>
        <taxon>Campylobacterota</taxon>
        <taxon>Epsilonproteobacteria</taxon>
        <taxon>Campylobacterales</taxon>
        <taxon>Sulfurimonadaceae</taxon>
        <taxon>Sulfurimonas</taxon>
    </lineage>
</organism>
<protein>
    <submittedName>
        <fullName evidence="2">Uncharacterized protein</fullName>
    </submittedName>
</protein>
<accession>H1FTC3</accession>
<dbReference type="HOGENOM" id="CLU_031778_0_0_7"/>
<comment type="caution">
    <text evidence="2">The sequence shown here is derived from an EMBL/GenBank/DDBJ whole genome shotgun (WGS) entry which is preliminary data.</text>
</comment>
<dbReference type="Pfam" id="PF06980">
    <property type="entry name" value="DUF1302"/>
    <property type="match status" value="1"/>
</dbReference>
<dbReference type="AlphaFoldDB" id="B6BJI7"/>
<dbReference type="eggNOG" id="COG3103">
    <property type="taxonomic scope" value="Bacteria"/>
</dbReference>
<dbReference type="RefSeq" id="WP_008337573.1">
    <property type="nucleotide sequence ID" value="NZ_AFRZ01000001.1"/>
</dbReference>
<name>B6BJI7_SULGG</name>
<dbReference type="OrthoDB" id="9801336at2"/>
<sequence length="480" mass="53512">MLGKVLLSSFISISLASSVVHAKESIEDDLSGFDSEVVVKKSSGSDADLAGFDDEVQTAPNTKKETTKVKEQNRVTISGDLAFKASVGYKEHKVDGIEYSGINQAQSSLSLELDAKLSDNWKLKVSGDAFYDAIYDIHSTNNYSDDILDAYKTQLRLDDTYVQGKITSALDAKIGRQIVVWGKSDSIRITDVINPLDNRTPAMTDIEDLRLSVGMFKFDYYYGVWNFSAMIIPENRIMIEAPARSEYFPVDAIFPIAPNPFLELETPNTSWDNMQYAFGANGVFSGWDLSFYAADVLDQKWHIDPDTMTRKVTKIQMLGSAINIASGSWLLKSEVALLDGVKYNSTRDAKSRLDALIGFDYMGIKDTVLSVEVANRHIFDYEAQMSKVVPRPDYVDEDEVQTALRATRSFYNDSLNATALLSIFGSSWQNGGFARVWIEYEVANAIGLNAGIVEYIDGDKPLMKAIRDNDRIFADITYSF</sequence>
<dbReference type="EMBL" id="AFRZ01000001">
    <property type="protein sequence ID" value="EHP31232.1"/>
    <property type="molecule type" value="Genomic_DNA"/>
</dbReference>
<dbReference type="STRING" id="929558.SMGD1_2710"/>
<dbReference type="InterPro" id="IPR010727">
    <property type="entry name" value="DUF1302"/>
</dbReference>
<keyword evidence="3" id="KW-1185">Reference proteome</keyword>
<dbReference type="Proteomes" id="UP000006431">
    <property type="component" value="Unassembled WGS sequence"/>
</dbReference>
<dbReference type="PATRIC" id="fig|929558.5.peg.2699"/>
<accession>B6BJI7</accession>
<evidence type="ECO:0000313" key="3">
    <source>
        <dbReference type="Proteomes" id="UP000006431"/>
    </source>
</evidence>
<keyword evidence="1" id="KW-0732">Signal</keyword>